<accession>X1FZ06</accession>
<feature type="non-terminal residue" evidence="2">
    <location>
        <position position="1"/>
    </location>
</feature>
<proteinExistence type="predicted"/>
<protein>
    <recommendedName>
        <fullName evidence="1">DUF2229 domain-containing protein</fullName>
    </recommendedName>
</protein>
<organism evidence="2">
    <name type="scientific">marine sediment metagenome</name>
    <dbReference type="NCBI Taxonomy" id="412755"/>
    <lineage>
        <taxon>unclassified sequences</taxon>
        <taxon>metagenomes</taxon>
        <taxon>ecological metagenomes</taxon>
    </lineage>
</organism>
<dbReference type="Pfam" id="PF09989">
    <property type="entry name" value="DUF2229"/>
    <property type="match status" value="1"/>
</dbReference>
<dbReference type="PANTHER" id="PTHR32329:SF2">
    <property type="entry name" value="BIFUNCTIONAL PROTEIN [INCLUDES 2-HYDROXYACYL-COA DEHYDRATASE (N-TER) AND ITS ACTIVATOR DOMAIN (C_TERM)"/>
    <property type="match status" value="1"/>
</dbReference>
<dbReference type="AlphaFoldDB" id="X1FZ06"/>
<gene>
    <name evidence="2" type="ORF">S03H2_15604</name>
</gene>
<feature type="domain" description="DUF2229" evidence="1">
    <location>
        <begin position="101"/>
        <end position="313"/>
    </location>
</feature>
<evidence type="ECO:0000313" key="2">
    <source>
        <dbReference type="EMBL" id="GAH34554.1"/>
    </source>
</evidence>
<dbReference type="InterPro" id="IPR018709">
    <property type="entry name" value="CoA_activase_DUF2229"/>
</dbReference>
<dbReference type="InterPro" id="IPR051805">
    <property type="entry name" value="Dehydratase_Activator_Redct"/>
</dbReference>
<evidence type="ECO:0000259" key="1">
    <source>
        <dbReference type="Pfam" id="PF09989"/>
    </source>
</evidence>
<dbReference type="PANTHER" id="PTHR32329">
    <property type="entry name" value="BIFUNCTIONAL PROTEIN [INCLUDES 2-HYDROXYACYL-COA DEHYDRATASE (N-TER) AND ITS ACTIVATOR DOMAIN (C_TERM)-RELATED"/>
    <property type="match status" value="1"/>
</dbReference>
<comment type="caution">
    <text evidence="2">The sequence shown here is derived from an EMBL/GenBank/DDBJ whole genome shotgun (WGS) entry which is preliminary data.</text>
</comment>
<reference evidence="2" key="1">
    <citation type="journal article" date="2014" name="Front. Microbiol.">
        <title>High frequency of phylogenetically diverse reductive dehalogenase-homologous genes in deep subseafloor sedimentary metagenomes.</title>
        <authorList>
            <person name="Kawai M."/>
            <person name="Futagami T."/>
            <person name="Toyoda A."/>
            <person name="Takaki Y."/>
            <person name="Nishi S."/>
            <person name="Hori S."/>
            <person name="Arai W."/>
            <person name="Tsubouchi T."/>
            <person name="Morono Y."/>
            <person name="Uchiyama I."/>
            <person name="Ito T."/>
            <person name="Fujiyama A."/>
            <person name="Inagaki F."/>
            <person name="Takami H."/>
        </authorList>
    </citation>
    <scope>NUCLEOTIDE SEQUENCE</scope>
    <source>
        <strain evidence="2">Expedition CK06-06</strain>
    </source>
</reference>
<name>X1FZ06_9ZZZZ</name>
<feature type="non-terminal residue" evidence="2">
    <location>
        <position position="384"/>
    </location>
</feature>
<dbReference type="EMBL" id="BARU01007941">
    <property type="protein sequence ID" value="GAH34554.1"/>
    <property type="molecule type" value="Genomic_DNA"/>
</dbReference>
<sequence length="384" mass="41845">GAIGAALLAEEEMAGRESKFKGFQKVVDSEVTLSTFTCKGCDNNCTITRMQMPGEKATYYGSRCDRYDAAAGQAKQETFFDEREKLLFGEYKPDSGTGPLVGIPRALLMYDFAPLLIGFLNALNARCVLTSKSTGEIIGKAVELSYTDSCFPLKLLHGHAAMLDDDDYILYPSAIRLGEMDGDENQKYSCPLVQAAPYIIRNVLGFGERLLIPTLDFSHGTADVIRNLTDAAVKMGFSKSKGKKAALAGIKAQEDFEAEQAALGKKLLEELHQSDKLGVVLFARSYMAQDSGANLGIAEKLAQLGVVPIPLDFLPLETVNPKDYQDRPYWHYESKYIAAAVITAADPQLYGLALTNFGCGPNSFILPMVEDIMGSKPLGELEID</sequence>